<evidence type="ECO:0000256" key="1">
    <source>
        <dbReference type="SAM" id="MobiDB-lite"/>
    </source>
</evidence>
<accession>A0AAN9MLQ8</accession>
<dbReference type="EMBL" id="JAYMYR010000006">
    <property type="protein sequence ID" value="KAK7356896.1"/>
    <property type="molecule type" value="Genomic_DNA"/>
</dbReference>
<proteinExistence type="predicted"/>
<organism evidence="2 3">
    <name type="scientific">Phaseolus coccineus</name>
    <name type="common">Scarlet runner bean</name>
    <name type="synonym">Phaseolus multiflorus</name>
    <dbReference type="NCBI Taxonomy" id="3886"/>
    <lineage>
        <taxon>Eukaryota</taxon>
        <taxon>Viridiplantae</taxon>
        <taxon>Streptophyta</taxon>
        <taxon>Embryophyta</taxon>
        <taxon>Tracheophyta</taxon>
        <taxon>Spermatophyta</taxon>
        <taxon>Magnoliopsida</taxon>
        <taxon>eudicotyledons</taxon>
        <taxon>Gunneridae</taxon>
        <taxon>Pentapetalae</taxon>
        <taxon>rosids</taxon>
        <taxon>fabids</taxon>
        <taxon>Fabales</taxon>
        <taxon>Fabaceae</taxon>
        <taxon>Papilionoideae</taxon>
        <taxon>50 kb inversion clade</taxon>
        <taxon>NPAAA clade</taxon>
        <taxon>indigoferoid/millettioid clade</taxon>
        <taxon>Phaseoleae</taxon>
        <taxon>Phaseolus</taxon>
    </lineage>
</organism>
<dbReference type="AlphaFoldDB" id="A0AAN9MLQ8"/>
<keyword evidence="3" id="KW-1185">Reference proteome</keyword>
<evidence type="ECO:0000313" key="2">
    <source>
        <dbReference type="EMBL" id="KAK7356896.1"/>
    </source>
</evidence>
<gene>
    <name evidence="2" type="ORF">VNO80_16176</name>
</gene>
<sequence length="123" mass="13864">MHGRSYKQHEMGEPNNDKRPPKCSSFPFITMTRKRRKVKEEGIEHGERRWWRTVANSGVGGGGNRQMAPQSFSSKPAVAFLSHHIHFQSLKEIDLCAAICRFPPPPTPPFATAVFLQVLSLPP</sequence>
<feature type="region of interest" description="Disordered" evidence="1">
    <location>
        <begin position="1"/>
        <end position="26"/>
    </location>
</feature>
<reference evidence="2 3" key="1">
    <citation type="submission" date="2024-01" db="EMBL/GenBank/DDBJ databases">
        <title>The genomes of 5 underutilized Papilionoideae crops provide insights into root nodulation and disease resistanc.</title>
        <authorList>
            <person name="Jiang F."/>
        </authorList>
    </citation>
    <scope>NUCLEOTIDE SEQUENCE [LARGE SCALE GENOMIC DNA]</scope>
    <source>
        <strain evidence="2">JINMINGXINNONG_FW02</strain>
        <tissue evidence="2">Leaves</tissue>
    </source>
</reference>
<feature type="compositionally biased region" description="Basic and acidic residues" evidence="1">
    <location>
        <begin position="7"/>
        <end position="20"/>
    </location>
</feature>
<protein>
    <submittedName>
        <fullName evidence="2">Uncharacterized protein</fullName>
    </submittedName>
</protein>
<comment type="caution">
    <text evidence="2">The sequence shown here is derived from an EMBL/GenBank/DDBJ whole genome shotgun (WGS) entry which is preliminary data.</text>
</comment>
<evidence type="ECO:0000313" key="3">
    <source>
        <dbReference type="Proteomes" id="UP001374584"/>
    </source>
</evidence>
<name>A0AAN9MLQ8_PHACN</name>
<dbReference type="Proteomes" id="UP001374584">
    <property type="component" value="Unassembled WGS sequence"/>
</dbReference>